<dbReference type="Gene3D" id="3.40.630.30">
    <property type="match status" value="1"/>
</dbReference>
<dbReference type="Gene3D" id="3.40.50.1000">
    <property type="entry name" value="HAD superfamily/HAD-like"/>
    <property type="match status" value="1"/>
</dbReference>
<gene>
    <name evidence="1" type="ORF">JIG36_33140</name>
</gene>
<dbReference type="NCBIfam" id="TIGR01686">
    <property type="entry name" value="FkbH"/>
    <property type="match status" value="1"/>
</dbReference>
<dbReference type="InterPro" id="IPR023214">
    <property type="entry name" value="HAD_sf"/>
</dbReference>
<dbReference type="SUPFAM" id="SSF56784">
    <property type="entry name" value="HAD-like"/>
    <property type="match status" value="1"/>
</dbReference>
<dbReference type="EMBL" id="JAENHP010000014">
    <property type="protein sequence ID" value="MBM2620368.1"/>
    <property type="molecule type" value="Genomic_DNA"/>
</dbReference>
<organism evidence="1 2">
    <name type="scientific">Paractinoplanes ovalisporus</name>
    <dbReference type="NCBI Taxonomy" id="2810368"/>
    <lineage>
        <taxon>Bacteria</taxon>
        <taxon>Bacillati</taxon>
        <taxon>Actinomycetota</taxon>
        <taxon>Actinomycetes</taxon>
        <taxon>Micromonosporales</taxon>
        <taxon>Micromonosporaceae</taxon>
        <taxon>Paractinoplanes</taxon>
    </lineage>
</organism>
<sequence length="357" mass="39344">MTPPVPADLVKCVVWDLDDTVWDGVLAEGGAATLRHGVADLIRTLDARGILQSVASKNEPANALERLRQFGLDEYFLYPQVSWSPKSELVRAVADQLNINVDTLMFVDDSPFERAEVADVHPQIRCVDSADLAGLAERPELNPPATADARNRRVLYRRDEQRRRHEESFEGPRTEFLRSLGMSLTIAPATPADLDRAAELTQRTHQLNTTGLTFAAEDLRELLGAPDQTLLTMSLTDRFGSYGTIGVALLGLHPGEWRIRLLLMSCRVMGRNIGGAVLTHLMHTADAAGLALTADFLPNDVNRPMYMVYRLAGFSESGSASGPVRRLTLSGTAARDFPDYVDVDCRPYRIIPHLSPS</sequence>
<proteinExistence type="predicted"/>
<comment type="caution">
    <text evidence="1">The sequence shown here is derived from an EMBL/GenBank/DDBJ whole genome shotgun (WGS) entry which is preliminary data.</text>
</comment>
<dbReference type="InterPro" id="IPR036412">
    <property type="entry name" value="HAD-like_sf"/>
</dbReference>
<reference evidence="1 2" key="1">
    <citation type="submission" date="2021-01" db="EMBL/GenBank/DDBJ databases">
        <title>Actinoplanes sp. nov. LDG1-06 isolated from lichen.</title>
        <authorList>
            <person name="Saeng-In P."/>
            <person name="Phongsopitanun W."/>
            <person name="Kanchanasin P."/>
            <person name="Yuki M."/>
            <person name="Kudo T."/>
            <person name="Ohkuma M."/>
            <person name="Tanasupawat S."/>
        </authorList>
    </citation>
    <scope>NUCLEOTIDE SEQUENCE [LARGE SCALE GENOMIC DNA]</scope>
    <source>
        <strain evidence="1 2">LDG1-06</strain>
    </source>
</reference>
<evidence type="ECO:0000313" key="2">
    <source>
        <dbReference type="Proteomes" id="UP000632138"/>
    </source>
</evidence>
<dbReference type="InterPro" id="IPR016181">
    <property type="entry name" value="Acyl_CoA_acyltransferase"/>
</dbReference>
<evidence type="ECO:0000313" key="1">
    <source>
        <dbReference type="EMBL" id="MBM2620368.1"/>
    </source>
</evidence>
<accession>A0ABS2AKJ3</accession>
<dbReference type="Pfam" id="PF00702">
    <property type="entry name" value="Hydrolase"/>
    <property type="match status" value="1"/>
</dbReference>
<dbReference type="InterPro" id="IPR010037">
    <property type="entry name" value="FkbH_domain"/>
</dbReference>
<dbReference type="Proteomes" id="UP000632138">
    <property type="component" value="Unassembled WGS sequence"/>
</dbReference>
<dbReference type="InterPro" id="IPR010033">
    <property type="entry name" value="HAD_SF_ppase_IIIC"/>
</dbReference>
<protein>
    <submittedName>
        <fullName evidence="1">HAD-IIIC family phosphatase</fullName>
    </submittedName>
</protein>
<dbReference type="NCBIfam" id="TIGR01681">
    <property type="entry name" value="HAD-SF-IIIC"/>
    <property type="match status" value="1"/>
</dbReference>
<dbReference type="RefSeq" id="WP_203380351.1">
    <property type="nucleotide sequence ID" value="NZ_JAENHP010000014.1"/>
</dbReference>
<keyword evidence="2" id="KW-1185">Reference proteome</keyword>
<name>A0ABS2AKJ3_9ACTN</name>
<dbReference type="SUPFAM" id="SSF55729">
    <property type="entry name" value="Acyl-CoA N-acyltransferases (Nat)"/>
    <property type="match status" value="1"/>
</dbReference>